<evidence type="ECO:0000256" key="1">
    <source>
        <dbReference type="SAM" id="MobiDB-lite"/>
    </source>
</evidence>
<evidence type="ECO:0000313" key="4">
    <source>
        <dbReference type="Proteomes" id="UP001331515"/>
    </source>
</evidence>
<dbReference type="InterPro" id="IPR013783">
    <property type="entry name" value="Ig-like_fold"/>
</dbReference>
<keyword evidence="2" id="KW-1133">Transmembrane helix</keyword>
<name>A0AAN8EKL6_CHAGU</name>
<protein>
    <submittedName>
        <fullName evidence="3">Uncharacterized protein</fullName>
    </submittedName>
</protein>
<proteinExistence type="predicted"/>
<sequence length="138" mass="14900">MEEWMQHVKSAPMSGNLTLKDLSTDHNGIYTCELRNAEGTYVTNTFLKIEHSQASARSGEEIAGIVVGVVGVVVALSVLAAGLVVLFKQRRTKKGRRESHGNDCELKPFNSQLKTSNGSNGGLTEDDPLKVISSSQVI</sequence>
<feature type="region of interest" description="Disordered" evidence="1">
    <location>
        <begin position="92"/>
        <end position="127"/>
    </location>
</feature>
<evidence type="ECO:0000313" key="3">
    <source>
        <dbReference type="EMBL" id="KAK5936210.1"/>
    </source>
</evidence>
<accession>A0AAN8EKL6</accession>
<organism evidence="3 4">
    <name type="scientific">Champsocephalus gunnari</name>
    <name type="common">Mackerel icefish</name>
    <dbReference type="NCBI Taxonomy" id="52237"/>
    <lineage>
        <taxon>Eukaryota</taxon>
        <taxon>Metazoa</taxon>
        <taxon>Chordata</taxon>
        <taxon>Craniata</taxon>
        <taxon>Vertebrata</taxon>
        <taxon>Euteleostomi</taxon>
        <taxon>Actinopterygii</taxon>
        <taxon>Neopterygii</taxon>
        <taxon>Teleostei</taxon>
        <taxon>Neoteleostei</taxon>
        <taxon>Acanthomorphata</taxon>
        <taxon>Eupercaria</taxon>
        <taxon>Perciformes</taxon>
        <taxon>Notothenioidei</taxon>
        <taxon>Channichthyidae</taxon>
        <taxon>Champsocephalus</taxon>
    </lineage>
</organism>
<feature type="compositionally biased region" description="Polar residues" evidence="1">
    <location>
        <begin position="109"/>
        <end position="118"/>
    </location>
</feature>
<feature type="transmembrane region" description="Helical" evidence="2">
    <location>
        <begin position="62"/>
        <end position="87"/>
    </location>
</feature>
<keyword evidence="4" id="KW-1185">Reference proteome</keyword>
<dbReference type="SUPFAM" id="SSF48726">
    <property type="entry name" value="Immunoglobulin"/>
    <property type="match status" value="1"/>
</dbReference>
<dbReference type="CDD" id="cd00096">
    <property type="entry name" value="Ig"/>
    <property type="match status" value="1"/>
</dbReference>
<keyword evidence="2" id="KW-0812">Transmembrane</keyword>
<dbReference type="Gene3D" id="2.60.40.10">
    <property type="entry name" value="Immunoglobulins"/>
    <property type="match status" value="1"/>
</dbReference>
<dbReference type="InterPro" id="IPR036179">
    <property type="entry name" value="Ig-like_dom_sf"/>
</dbReference>
<reference evidence="3 4" key="1">
    <citation type="journal article" date="2023" name="Mol. Biol. Evol.">
        <title>Genomics of Secondarily Temperate Adaptation in the Only Non-Antarctic Icefish.</title>
        <authorList>
            <person name="Rivera-Colon A.G."/>
            <person name="Rayamajhi N."/>
            <person name="Minhas B.F."/>
            <person name="Madrigal G."/>
            <person name="Bilyk K.T."/>
            <person name="Yoon V."/>
            <person name="Hune M."/>
            <person name="Gregory S."/>
            <person name="Cheng C.H.C."/>
            <person name="Catchen J.M."/>
        </authorList>
    </citation>
    <scope>NUCLEOTIDE SEQUENCE [LARGE SCALE GENOMIC DNA]</scope>
    <source>
        <tissue evidence="3">White muscle</tissue>
    </source>
</reference>
<gene>
    <name evidence="3" type="ORF">CgunFtcFv8_027661</name>
</gene>
<evidence type="ECO:0000256" key="2">
    <source>
        <dbReference type="SAM" id="Phobius"/>
    </source>
</evidence>
<dbReference type="EMBL" id="JAURVH010000254">
    <property type="protein sequence ID" value="KAK5936210.1"/>
    <property type="molecule type" value="Genomic_DNA"/>
</dbReference>
<dbReference type="Proteomes" id="UP001331515">
    <property type="component" value="Unassembled WGS sequence"/>
</dbReference>
<keyword evidence="2" id="KW-0472">Membrane</keyword>
<comment type="caution">
    <text evidence="3">The sequence shown here is derived from an EMBL/GenBank/DDBJ whole genome shotgun (WGS) entry which is preliminary data.</text>
</comment>
<dbReference type="AlphaFoldDB" id="A0AAN8EKL6"/>